<keyword evidence="3" id="KW-0131">Cell cycle</keyword>
<proteinExistence type="predicted"/>
<comment type="caution">
    <text evidence="3">The sequence shown here is derived from an EMBL/GenBank/DDBJ whole genome shotgun (WGS) entry which is preliminary data.</text>
</comment>
<keyword evidence="3" id="KW-0132">Cell division</keyword>
<feature type="coiled-coil region" evidence="1">
    <location>
        <begin position="48"/>
        <end position="183"/>
    </location>
</feature>
<dbReference type="RefSeq" id="WP_309939722.1">
    <property type="nucleotide sequence ID" value="NZ_AP025305.1"/>
</dbReference>
<reference evidence="3" key="1">
    <citation type="submission" date="2023-07" db="EMBL/GenBank/DDBJ databases">
        <title>Genomic Encyclopedia of Type Strains, Phase IV (KMG-IV): sequencing the most valuable type-strain genomes for metagenomic binning, comparative biology and taxonomic classification.</title>
        <authorList>
            <person name="Goeker M."/>
        </authorList>
    </citation>
    <scope>NUCLEOTIDE SEQUENCE</scope>
    <source>
        <strain evidence="3">DSM 26174</strain>
    </source>
</reference>
<keyword evidence="2" id="KW-0812">Transmembrane</keyword>
<dbReference type="Gene3D" id="1.10.287.1490">
    <property type="match status" value="1"/>
</dbReference>
<sequence length="310" mass="35972">MSLKEEHEANIIESKKNNKKNFIIIFAVLLIVLLGANLYYNYQLREEKDFIESELNLSKNTIDELTNELDEKIAEVEELGGDVEDLRNAKEELEEEKRKLQSASDYTYRQLKEARKIIAGHKELLKQKDKEIAKLKEVNETLHEENVQLKEDKNKLNKSISDLNDKQSELNSKIKTASRLQAEKITLFAINEKGKEREGDVWRKRHTFKIKTQFGIADNKVAPIEIKEILLRIVDTNTNQVIFDVAKGSGTFMLDGEEEFYTAKQEILFDNSGQEITFLYDKGTEFDRGNYKIELYTDGYLMGVKSFTIK</sequence>
<evidence type="ECO:0000256" key="2">
    <source>
        <dbReference type="SAM" id="Phobius"/>
    </source>
</evidence>
<dbReference type="AlphaFoldDB" id="A0AAE3XR53"/>
<protein>
    <submittedName>
        <fullName evidence="3">Cell division protein ZapB</fullName>
    </submittedName>
</protein>
<keyword evidence="1" id="KW-0175">Coiled coil</keyword>
<keyword evidence="2" id="KW-0472">Membrane</keyword>
<dbReference type="Proteomes" id="UP001185092">
    <property type="component" value="Unassembled WGS sequence"/>
</dbReference>
<keyword evidence="4" id="KW-1185">Reference proteome</keyword>
<evidence type="ECO:0000256" key="1">
    <source>
        <dbReference type="SAM" id="Coils"/>
    </source>
</evidence>
<feature type="transmembrane region" description="Helical" evidence="2">
    <location>
        <begin position="21"/>
        <end position="40"/>
    </location>
</feature>
<evidence type="ECO:0000313" key="4">
    <source>
        <dbReference type="Proteomes" id="UP001185092"/>
    </source>
</evidence>
<dbReference type="EMBL" id="JAVDQD010000003">
    <property type="protein sequence ID" value="MDR6239914.1"/>
    <property type="molecule type" value="Genomic_DNA"/>
</dbReference>
<keyword evidence="2" id="KW-1133">Transmembrane helix</keyword>
<evidence type="ECO:0000313" key="3">
    <source>
        <dbReference type="EMBL" id="MDR6239914.1"/>
    </source>
</evidence>
<organism evidence="3 4">
    <name type="scientific">Aureibacter tunicatorum</name>
    <dbReference type="NCBI Taxonomy" id="866807"/>
    <lineage>
        <taxon>Bacteria</taxon>
        <taxon>Pseudomonadati</taxon>
        <taxon>Bacteroidota</taxon>
        <taxon>Cytophagia</taxon>
        <taxon>Cytophagales</taxon>
        <taxon>Persicobacteraceae</taxon>
        <taxon>Aureibacter</taxon>
    </lineage>
</organism>
<dbReference type="GO" id="GO:0051301">
    <property type="term" value="P:cell division"/>
    <property type="evidence" value="ECO:0007669"/>
    <property type="project" value="UniProtKB-KW"/>
</dbReference>
<gene>
    <name evidence="3" type="ORF">HNQ88_002962</name>
</gene>
<accession>A0AAE3XR53</accession>
<name>A0AAE3XR53_9BACT</name>